<dbReference type="Pfam" id="PF13407">
    <property type="entry name" value="Peripla_BP_4"/>
    <property type="match status" value="1"/>
</dbReference>
<protein>
    <submittedName>
        <fullName evidence="4">ABC transporter substrate-binding protein</fullName>
    </submittedName>
</protein>
<gene>
    <name evidence="4" type="ORF">RRH01S_11_00880</name>
</gene>
<name>A0AA87Q991_RHIRH</name>
<dbReference type="PANTHER" id="PTHR30036:SF7">
    <property type="entry name" value="ABC TRANSPORTER PERIPLASMIC-BINDING PROTEIN YPHF"/>
    <property type="match status" value="1"/>
</dbReference>
<evidence type="ECO:0000256" key="2">
    <source>
        <dbReference type="ARBA" id="ARBA00007639"/>
    </source>
</evidence>
<comment type="subcellular location">
    <subcellularLocation>
        <location evidence="1">Periplasm</location>
    </subcellularLocation>
</comment>
<proteinExistence type="inferred from homology"/>
<dbReference type="PROSITE" id="PS51318">
    <property type="entry name" value="TAT"/>
    <property type="match status" value="1"/>
</dbReference>
<dbReference type="InterPro" id="IPR028082">
    <property type="entry name" value="Peripla_BP_I"/>
</dbReference>
<comment type="caution">
    <text evidence="4">The sequence shown here is derived from an EMBL/GenBank/DDBJ whole genome shotgun (WGS) entry which is preliminary data.</text>
</comment>
<sequence length="336" mass="36133">MKITRRSLLGTLTGGAVAGVFGLPNLTLAQAKQVQAGIVVKIGGIPWFNAMEMGIKKESQALKANAWMIGPTQADAAQQVRAIEDLIARKVDVIGVVPNDAAALEPVLGKAKAAGIKVISHESPNQKNNDWDFELTTVEAYGEQHMDLIAKEMKEEGKYIVYVGSLTVPLHNAWADAAIAYQKKKYPKMEMLGDRFGVAESLDDSIKTTQDQLRAHPDLKGILTFGSQGPIGAAKVLDDRGKAKSIVLVGGFSPGQGIKYVKSGVIRGGYIWNPLIAGQVFVQLATLLAAGKEITDGMQLVEVGPVKVFPDKRLIQAQKLESLDKENIQRLADLGL</sequence>
<dbReference type="GO" id="GO:0030246">
    <property type="term" value="F:carbohydrate binding"/>
    <property type="evidence" value="ECO:0007669"/>
    <property type="project" value="TreeGrafter"/>
</dbReference>
<evidence type="ECO:0000313" key="4">
    <source>
        <dbReference type="EMBL" id="GAJ95180.1"/>
    </source>
</evidence>
<dbReference type="SUPFAM" id="SSF53822">
    <property type="entry name" value="Periplasmic binding protein-like I"/>
    <property type="match status" value="1"/>
</dbReference>
<dbReference type="GO" id="GO:0030288">
    <property type="term" value="C:outer membrane-bounded periplasmic space"/>
    <property type="evidence" value="ECO:0007669"/>
    <property type="project" value="TreeGrafter"/>
</dbReference>
<dbReference type="InterPro" id="IPR006311">
    <property type="entry name" value="TAT_signal"/>
</dbReference>
<dbReference type="InterPro" id="IPR025997">
    <property type="entry name" value="SBP_2_dom"/>
</dbReference>
<dbReference type="RefSeq" id="WP_034516087.1">
    <property type="nucleotide sequence ID" value="NZ_BAYX01000011.1"/>
</dbReference>
<dbReference type="GeneID" id="86852078"/>
<evidence type="ECO:0000313" key="5">
    <source>
        <dbReference type="Proteomes" id="UP000026941"/>
    </source>
</evidence>
<feature type="domain" description="Periplasmic binding protein" evidence="3">
    <location>
        <begin position="37"/>
        <end position="293"/>
    </location>
</feature>
<evidence type="ECO:0000259" key="3">
    <source>
        <dbReference type="Pfam" id="PF13407"/>
    </source>
</evidence>
<dbReference type="PANTHER" id="PTHR30036">
    <property type="entry name" value="D-XYLOSE-BINDING PERIPLASMIC PROTEIN"/>
    <property type="match status" value="1"/>
</dbReference>
<dbReference type="InterPro" id="IPR050555">
    <property type="entry name" value="Bact_Solute-Bind_Prot2"/>
</dbReference>
<organism evidence="4 5">
    <name type="scientific">Rhizobium rhizogenes NBRC 13257</name>
    <dbReference type="NCBI Taxonomy" id="1220581"/>
    <lineage>
        <taxon>Bacteria</taxon>
        <taxon>Pseudomonadati</taxon>
        <taxon>Pseudomonadota</taxon>
        <taxon>Alphaproteobacteria</taxon>
        <taxon>Hyphomicrobiales</taxon>
        <taxon>Rhizobiaceae</taxon>
        <taxon>Rhizobium/Agrobacterium group</taxon>
        <taxon>Rhizobium</taxon>
    </lineage>
</organism>
<dbReference type="AlphaFoldDB" id="A0AA87Q991"/>
<accession>A0AA87Q991</accession>
<reference evidence="4 5" key="1">
    <citation type="submission" date="2014-05" db="EMBL/GenBank/DDBJ databases">
        <title>Whole genome shotgun sequence of Rhizobium rhizogenes NBRC 13257.</title>
        <authorList>
            <person name="Katano-Makiyama Y."/>
            <person name="Hosoyama A."/>
            <person name="Hashimoto M."/>
            <person name="Hosoyama Y."/>
            <person name="Noguchi M."/>
            <person name="Tsuchikane K."/>
            <person name="Kimura A."/>
            <person name="Ohji S."/>
            <person name="Ichikawa N."/>
            <person name="Yamazoe A."/>
            <person name="Fujita N."/>
        </authorList>
    </citation>
    <scope>NUCLEOTIDE SEQUENCE [LARGE SCALE GENOMIC DNA]</scope>
    <source>
        <strain evidence="4 5">NBRC 13257</strain>
    </source>
</reference>
<comment type="similarity">
    <text evidence="2">Belongs to the bacterial solute-binding protein 2 family.</text>
</comment>
<dbReference type="Gene3D" id="3.40.50.2300">
    <property type="match status" value="2"/>
</dbReference>
<dbReference type="EMBL" id="BAYX01000011">
    <property type="protein sequence ID" value="GAJ95180.1"/>
    <property type="molecule type" value="Genomic_DNA"/>
</dbReference>
<dbReference type="Proteomes" id="UP000026941">
    <property type="component" value="Unassembled WGS sequence"/>
</dbReference>
<evidence type="ECO:0000256" key="1">
    <source>
        <dbReference type="ARBA" id="ARBA00004418"/>
    </source>
</evidence>